<sequence>MNAKEEHTGNVVEINDLHIGFGGNEILKGLDLTLAKQENLVVLGKSGTGKSVTIKCIVGLLRPDSGSVKVFGKEITAMKKSELDDTRKDVGFLFQSGALYDSMTVRENLEFPLRRIRKELSEEEIERKVVEALENVSLPDAIDKMPSELSGGMRKRVGLARTIIVDPEIILYDEPTTGLDPITSDEISQLILELQKKLKTSSIIITHDIECAKTVADRIVMLKDGKVYKDGTLEDFVDDDDEFVSSFFYSPNQLKTKKQKS</sequence>
<dbReference type="PANTHER" id="PTHR43023:SF6">
    <property type="entry name" value="INTERMEMBRANE PHOSPHOLIPID TRANSPORT SYSTEM ATP-BINDING PROTEIN MLAF"/>
    <property type="match status" value="1"/>
</dbReference>
<dbReference type="RefSeq" id="WP_176004627.1">
    <property type="nucleotide sequence ID" value="NZ_JABWMI010000005.1"/>
</dbReference>
<keyword evidence="2" id="KW-0547">Nucleotide-binding</keyword>
<gene>
    <name evidence="5" type="ORF">HZF10_02640</name>
</gene>
<evidence type="ECO:0000256" key="2">
    <source>
        <dbReference type="ARBA" id="ARBA00022741"/>
    </source>
</evidence>
<feature type="domain" description="ABC transporter" evidence="4">
    <location>
        <begin position="12"/>
        <end position="249"/>
    </location>
</feature>
<protein>
    <submittedName>
        <fullName evidence="5">ABC transporter ATP-binding protein</fullName>
    </submittedName>
</protein>
<dbReference type="InterPro" id="IPR003593">
    <property type="entry name" value="AAA+_ATPase"/>
</dbReference>
<dbReference type="PANTHER" id="PTHR43023">
    <property type="entry name" value="PROTEIN TRIGALACTOSYLDIACYLGLYCEROL 3, CHLOROPLASTIC"/>
    <property type="match status" value="1"/>
</dbReference>
<dbReference type="AlphaFoldDB" id="A0A7Y8XZV0"/>
<dbReference type="EMBL" id="JACBJI010000001">
    <property type="protein sequence ID" value="NYA69802.1"/>
    <property type="molecule type" value="Genomic_DNA"/>
</dbReference>
<dbReference type="GO" id="GO:0005524">
    <property type="term" value="F:ATP binding"/>
    <property type="evidence" value="ECO:0007669"/>
    <property type="project" value="UniProtKB-KW"/>
</dbReference>
<dbReference type="Pfam" id="PF00005">
    <property type="entry name" value="ABC_tran"/>
    <property type="match status" value="1"/>
</dbReference>
<keyword evidence="6" id="KW-1185">Reference proteome</keyword>
<comment type="caution">
    <text evidence="5">The sequence shown here is derived from an EMBL/GenBank/DDBJ whole genome shotgun (WGS) entry which is preliminary data.</text>
</comment>
<organism evidence="5 6">
    <name type="scientific">Flavobacterium agri</name>
    <dbReference type="NCBI Taxonomy" id="2743471"/>
    <lineage>
        <taxon>Bacteria</taxon>
        <taxon>Pseudomonadati</taxon>
        <taxon>Bacteroidota</taxon>
        <taxon>Flavobacteriia</taxon>
        <taxon>Flavobacteriales</taxon>
        <taxon>Flavobacteriaceae</taxon>
        <taxon>Flavobacterium</taxon>
    </lineage>
</organism>
<accession>A0A7Y8XZV0</accession>
<evidence type="ECO:0000256" key="3">
    <source>
        <dbReference type="ARBA" id="ARBA00022840"/>
    </source>
</evidence>
<dbReference type="CDD" id="cd03261">
    <property type="entry name" value="ABC_Org_Solvent_Resistant"/>
    <property type="match status" value="1"/>
</dbReference>
<evidence type="ECO:0000313" key="5">
    <source>
        <dbReference type="EMBL" id="NYA69802.1"/>
    </source>
</evidence>
<dbReference type="InterPro" id="IPR003439">
    <property type="entry name" value="ABC_transporter-like_ATP-bd"/>
</dbReference>
<dbReference type="PROSITE" id="PS50893">
    <property type="entry name" value="ABC_TRANSPORTER_2"/>
    <property type="match status" value="1"/>
</dbReference>
<keyword evidence="3 5" id="KW-0067">ATP-binding</keyword>
<evidence type="ECO:0000259" key="4">
    <source>
        <dbReference type="PROSITE" id="PS50893"/>
    </source>
</evidence>
<dbReference type="SMART" id="SM00382">
    <property type="entry name" value="AAA"/>
    <property type="match status" value="1"/>
</dbReference>
<evidence type="ECO:0000313" key="6">
    <source>
        <dbReference type="Proteomes" id="UP000535020"/>
    </source>
</evidence>
<keyword evidence="1" id="KW-0813">Transport</keyword>
<dbReference type="Proteomes" id="UP000535020">
    <property type="component" value="Unassembled WGS sequence"/>
</dbReference>
<reference evidence="5 6" key="1">
    <citation type="submission" date="2020-07" db="EMBL/GenBank/DDBJ databases">
        <authorList>
            <person name="Sun Q."/>
        </authorList>
    </citation>
    <scope>NUCLEOTIDE SEQUENCE [LARGE SCALE GENOMIC DNA]</scope>
    <source>
        <strain evidence="5 6">MAH-1</strain>
    </source>
</reference>
<dbReference type="InterPro" id="IPR017871">
    <property type="entry name" value="ABC_transporter-like_CS"/>
</dbReference>
<dbReference type="InterPro" id="IPR027417">
    <property type="entry name" value="P-loop_NTPase"/>
</dbReference>
<dbReference type="SUPFAM" id="SSF52540">
    <property type="entry name" value="P-loop containing nucleoside triphosphate hydrolases"/>
    <property type="match status" value="1"/>
</dbReference>
<proteinExistence type="predicted"/>
<dbReference type="Gene3D" id="3.40.50.300">
    <property type="entry name" value="P-loop containing nucleotide triphosphate hydrolases"/>
    <property type="match status" value="1"/>
</dbReference>
<evidence type="ECO:0000256" key="1">
    <source>
        <dbReference type="ARBA" id="ARBA00022448"/>
    </source>
</evidence>
<dbReference type="PROSITE" id="PS00211">
    <property type="entry name" value="ABC_TRANSPORTER_1"/>
    <property type="match status" value="1"/>
</dbReference>
<name>A0A7Y8XZV0_9FLAO</name>
<dbReference type="GO" id="GO:0016887">
    <property type="term" value="F:ATP hydrolysis activity"/>
    <property type="evidence" value="ECO:0007669"/>
    <property type="project" value="InterPro"/>
</dbReference>